<keyword evidence="3" id="KW-1185">Reference proteome</keyword>
<dbReference type="GeneID" id="59340895"/>
<dbReference type="Proteomes" id="UP000636479">
    <property type="component" value="Unassembled WGS sequence"/>
</dbReference>
<name>A0A8H6TF81_9AGAR</name>
<gene>
    <name evidence="2" type="ORF">MIND_00145300</name>
</gene>
<evidence type="ECO:0000256" key="1">
    <source>
        <dbReference type="SAM" id="MobiDB-lite"/>
    </source>
</evidence>
<proteinExistence type="predicted"/>
<organism evidence="2 3">
    <name type="scientific">Mycena indigotica</name>
    <dbReference type="NCBI Taxonomy" id="2126181"/>
    <lineage>
        <taxon>Eukaryota</taxon>
        <taxon>Fungi</taxon>
        <taxon>Dikarya</taxon>
        <taxon>Basidiomycota</taxon>
        <taxon>Agaricomycotina</taxon>
        <taxon>Agaricomycetes</taxon>
        <taxon>Agaricomycetidae</taxon>
        <taxon>Agaricales</taxon>
        <taxon>Marasmiineae</taxon>
        <taxon>Mycenaceae</taxon>
        <taxon>Mycena</taxon>
    </lineage>
</organism>
<dbReference type="OrthoDB" id="3267542at2759"/>
<feature type="compositionally biased region" description="Low complexity" evidence="1">
    <location>
        <begin position="45"/>
        <end position="67"/>
    </location>
</feature>
<evidence type="ECO:0000313" key="2">
    <source>
        <dbReference type="EMBL" id="KAF7316266.1"/>
    </source>
</evidence>
<feature type="region of interest" description="Disordered" evidence="1">
    <location>
        <begin position="114"/>
        <end position="133"/>
    </location>
</feature>
<protein>
    <submittedName>
        <fullName evidence="2">Uncharacterized protein</fullName>
    </submittedName>
</protein>
<accession>A0A8H6TF81</accession>
<sequence>MSSYAARPTLPSLRALNLLPESHPTCYDSYEHMTQRTWQSHRRVSMSSSTRTPSPSPSDASTQSSPTKLTLVPCAFEEAEAVIVLPPTTKPGKGFLLTGQSLAQLRLPQRQLAKEVRDRMHPYRFSGPRRPSP</sequence>
<comment type="caution">
    <text evidence="2">The sequence shown here is derived from an EMBL/GenBank/DDBJ whole genome shotgun (WGS) entry which is preliminary data.</text>
</comment>
<dbReference type="RefSeq" id="XP_037226289.1">
    <property type="nucleotide sequence ID" value="XM_037358379.1"/>
</dbReference>
<reference evidence="2" key="1">
    <citation type="submission" date="2020-05" db="EMBL/GenBank/DDBJ databases">
        <title>Mycena genomes resolve the evolution of fungal bioluminescence.</title>
        <authorList>
            <person name="Tsai I.J."/>
        </authorList>
    </citation>
    <scope>NUCLEOTIDE SEQUENCE</scope>
    <source>
        <strain evidence="2">171206Taipei</strain>
    </source>
</reference>
<feature type="region of interest" description="Disordered" evidence="1">
    <location>
        <begin position="38"/>
        <end position="67"/>
    </location>
</feature>
<evidence type="ECO:0000313" key="3">
    <source>
        <dbReference type="Proteomes" id="UP000636479"/>
    </source>
</evidence>
<dbReference type="EMBL" id="JACAZF010000001">
    <property type="protein sequence ID" value="KAF7316266.1"/>
    <property type="molecule type" value="Genomic_DNA"/>
</dbReference>
<dbReference type="AlphaFoldDB" id="A0A8H6TF81"/>